<dbReference type="SMART" id="SM00382">
    <property type="entry name" value="AAA"/>
    <property type="match status" value="1"/>
</dbReference>
<dbReference type="InterPro" id="IPR003439">
    <property type="entry name" value="ABC_transporter-like_ATP-bd"/>
</dbReference>
<dbReference type="Gene3D" id="3.40.50.300">
    <property type="entry name" value="P-loop containing nucleotide triphosphate hydrolases"/>
    <property type="match status" value="2"/>
</dbReference>
<dbReference type="Pfam" id="PF00005">
    <property type="entry name" value="ABC_tran"/>
    <property type="match status" value="2"/>
</dbReference>
<evidence type="ECO:0000256" key="2">
    <source>
        <dbReference type="ARBA" id="ARBA00022840"/>
    </source>
</evidence>
<dbReference type="Proteomes" id="UP000315217">
    <property type="component" value="Unassembled WGS sequence"/>
</dbReference>
<proteinExistence type="predicted"/>
<dbReference type="InterPro" id="IPR003593">
    <property type="entry name" value="AAA+_ATPase"/>
</dbReference>
<keyword evidence="1" id="KW-0547">Nucleotide-binding</keyword>
<dbReference type="PROSITE" id="PS00211">
    <property type="entry name" value="ABC_TRANSPORTER_1"/>
    <property type="match status" value="1"/>
</dbReference>
<dbReference type="GO" id="GO:0016887">
    <property type="term" value="F:ATP hydrolysis activity"/>
    <property type="evidence" value="ECO:0007669"/>
    <property type="project" value="InterPro"/>
</dbReference>
<protein>
    <submittedName>
        <fullName evidence="4">ABC transporter ATP-binding protein</fullName>
    </submittedName>
</protein>
<dbReference type="SUPFAM" id="SSF52540">
    <property type="entry name" value="P-loop containing nucleoside triphosphate hydrolases"/>
    <property type="match status" value="2"/>
</dbReference>
<name>A0A537LL80_9BACT</name>
<dbReference type="GO" id="GO:0005524">
    <property type="term" value="F:ATP binding"/>
    <property type="evidence" value="ECO:0007669"/>
    <property type="project" value="UniProtKB-KW"/>
</dbReference>
<dbReference type="PANTHER" id="PTHR43790">
    <property type="entry name" value="CARBOHYDRATE TRANSPORT ATP-BINDING PROTEIN MG119-RELATED"/>
    <property type="match status" value="1"/>
</dbReference>
<evidence type="ECO:0000313" key="5">
    <source>
        <dbReference type="Proteomes" id="UP000315217"/>
    </source>
</evidence>
<dbReference type="EMBL" id="VBAI01000181">
    <property type="protein sequence ID" value="TMJ08764.1"/>
    <property type="molecule type" value="Genomic_DNA"/>
</dbReference>
<dbReference type="PANTHER" id="PTHR43790:SF4">
    <property type="entry name" value="GUANOSINE IMPORT ATP-BINDING PROTEIN NUPO"/>
    <property type="match status" value="1"/>
</dbReference>
<accession>A0A537LL80</accession>
<reference evidence="4 5" key="1">
    <citation type="journal article" date="2019" name="Nat. Microbiol.">
        <title>Mediterranean grassland soil C-N compound turnover is dependent on rainfall and depth, and is mediated by genomically divergent microorganisms.</title>
        <authorList>
            <person name="Diamond S."/>
            <person name="Andeer P.F."/>
            <person name="Li Z."/>
            <person name="Crits-Christoph A."/>
            <person name="Burstein D."/>
            <person name="Anantharaman K."/>
            <person name="Lane K.R."/>
            <person name="Thomas B.C."/>
            <person name="Pan C."/>
            <person name="Northen T.R."/>
            <person name="Banfield J.F."/>
        </authorList>
    </citation>
    <scope>NUCLEOTIDE SEQUENCE [LARGE SCALE GENOMIC DNA]</scope>
    <source>
        <strain evidence="4">NP_1</strain>
    </source>
</reference>
<dbReference type="CDD" id="cd03215">
    <property type="entry name" value="ABC_Carb_Monos_II"/>
    <property type="match status" value="1"/>
</dbReference>
<organism evidence="4 5">
    <name type="scientific">Candidatus Segetimicrobium genomatis</name>
    <dbReference type="NCBI Taxonomy" id="2569760"/>
    <lineage>
        <taxon>Bacteria</taxon>
        <taxon>Bacillati</taxon>
        <taxon>Candidatus Sysuimicrobiota</taxon>
        <taxon>Candidatus Sysuimicrobiia</taxon>
        <taxon>Candidatus Sysuimicrobiales</taxon>
        <taxon>Candidatus Segetimicrobiaceae</taxon>
        <taxon>Candidatus Segetimicrobium</taxon>
    </lineage>
</organism>
<dbReference type="AlphaFoldDB" id="A0A537LL80"/>
<keyword evidence="2 4" id="KW-0067">ATP-binding</keyword>
<feature type="domain" description="ABC transporter" evidence="3">
    <location>
        <begin position="282"/>
        <end position="526"/>
    </location>
</feature>
<comment type="caution">
    <text evidence="4">The sequence shown here is derived from an EMBL/GenBank/DDBJ whole genome shotgun (WGS) entry which is preliminary data.</text>
</comment>
<dbReference type="InterPro" id="IPR027417">
    <property type="entry name" value="P-loop_NTPase"/>
</dbReference>
<dbReference type="InterPro" id="IPR017871">
    <property type="entry name" value="ABC_transporter-like_CS"/>
</dbReference>
<feature type="domain" description="ABC transporter" evidence="3">
    <location>
        <begin position="30"/>
        <end position="265"/>
    </location>
</feature>
<evidence type="ECO:0000259" key="3">
    <source>
        <dbReference type="PROSITE" id="PS50893"/>
    </source>
</evidence>
<gene>
    <name evidence="4" type="ORF">E6G98_11370</name>
</gene>
<evidence type="ECO:0000256" key="1">
    <source>
        <dbReference type="ARBA" id="ARBA00022741"/>
    </source>
</evidence>
<dbReference type="InterPro" id="IPR050107">
    <property type="entry name" value="ABC_carbohydrate_import_ATPase"/>
</dbReference>
<dbReference type="CDD" id="cd03216">
    <property type="entry name" value="ABC_Carb_Monos_I"/>
    <property type="match status" value="1"/>
</dbReference>
<sequence>MAAWEVQLRPGRDDYPQVKRGSAAAPEPILAARGITKRFPGVLALDDVDLDVYPGEIHAVLGQNGAGKTTLMNILFGLVQPDEGTLEVFGRRVRFRSPHDALTHGIGMVHQTRRLVSAHTVLENIVLGHPRVRGVLNLRAARTEVETLGNRYGFTVDLGARVWQLSEGERQWVEILKALYRGARILILDEPTSALTPPEVKTLLAGLQGLVRGQGITVILVTHKLPIVMSASHRVTVLRSGKVVVRLKTAEATEEILVHHMVGRDVAFRSTDRALPTGRPLLEAEQLAAFNDKGLLALRGVSFSLREGEVLGVAGVTGNGQEELAQVLAGLRPAASGSVRFDGQDITRLSPLQRWQRGIGYVPAERSEVASIAAFSLVENITLNYHFDPAFTRRGVLDDAGLERLTQRILSAYNVKAPHQHTRAQHLSGGNLQKLILGRVLSRRPRFLIAHLPTHGLDVEATAFVRASLLDARAAGAAVLLVSEDLDEILSLSDWVAPIYEGRFGAVLSREEADAETVGAMMAGSLLKGARGQ</sequence>
<evidence type="ECO:0000313" key="4">
    <source>
        <dbReference type="EMBL" id="TMJ08764.1"/>
    </source>
</evidence>
<dbReference type="PROSITE" id="PS50893">
    <property type="entry name" value="ABC_TRANSPORTER_2"/>
    <property type="match status" value="2"/>
</dbReference>